<feature type="binding site" description="from pocket B" evidence="1">
    <location>
        <begin position="378"/>
        <end position="379"/>
    </location>
    <ligand>
        <name>dTDP-4-dehydro-6-deoxy-alpha-D-glucose</name>
        <dbReference type="ChEBI" id="CHEBI:57649"/>
        <label>2</label>
    </ligand>
</feature>
<dbReference type="RefSeq" id="WP_116179779.1">
    <property type="nucleotide sequence ID" value="NZ_CP144375.1"/>
</dbReference>
<dbReference type="GO" id="GO:0016829">
    <property type="term" value="F:lyase activity"/>
    <property type="evidence" value="ECO:0007669"/>
    <property type="project" value="InterPro"/>
</dbReference>
<evidence type="ECO:0000259" key="2">
    <source>
        <dbReference type="Pfam" id="PF03559"/>
    </source>
</evidence>
<feature type="binding site" description="from pocket B" evidence="1">
    <location>
        <position position="357"/>
    </location>
    <ligand>
        <name>dTDP-4-dehydro-6-deoxy-alpha-D-glucose</name>
        <dbReference type="ChEBI" id="CHEBI:57649"/>
        <label>2</label>
    </ligand>
</feature>
<evidence type="ECO:0000313" key="4">
    <source>
        <dbReference type="Proteomes" id="UP000256269"/>
    </source>
</evidence>
<feature type="binding site" description="from pocket B" evidence="1">
    <location>
        <position position="181"/>
    </location>
    <ligand>
        <name>dTDP-4-dehydro-6-deoxy-alpha-D-glucose</name>
        <dbReference type="ChEBI" id="CHEBI:57649"/>
        <label>2</label>
    </ligand>
</feature>
<gene>
    <name evidence="3" type="ORF">BCF44_11797</name>
</gene>
<proteinExistence type="predicted"/>
<feature type="binding site" description="from pocket A" evidence="1">
    <location>
        <position position="60"/>
    </location>
    <ligand>
        <name>dTDP-4-dehydro-6-deoxy-alpha-D-glucose</name>
        <dbReference type="ChEBI" id="CHEBI:57649"/>
        <label>1</label>
    </ligand>
</feature>
<dbReference type="EMBL" id="QUNO01000017">
    <property type="protein sequence ID" value="REH35709.1"/>
    <property type="molecule type" value="Genomic_DNA"/>
</dbReference>
<sequence length="468" mass="51441">MTATLSRSAESDLARRIAESALATDGVATSTAEFHAWYAERCRAQVHEVRRIPFDELRGWGFDPATGNLGHHTGRFFTVMGLAVRGGAGPVRQWTQPIISQPEIGVLGIAVRDIGGVLHCLMQAKAEPGNVNKVQLSPTVQATRSNYTGAHGGAAVPYLAHFRAVAPGRVLADVLQSEQGSWFYRKRNRNMVVEVGPEVDAGPDFCWLTVGQLHELLRVDNLVNMDARTVLSCLPDAAPGMPGGDDVAAAVRRSCDPRFGSLHSTTDVLSWITAKHSEIELVTTPIPLVDVRCWRRSDMAISHEQGLHFSVVAVDVRADSREVGSWTQPLLEPHGIGVIALLVRRIDGVLHALVNARVEPGYLDAVELAPTVQCTPDNYTRLDRPPLLDLVLGRRPEQVLFDAELSEEGGRFHHARGRYLIIEVDDEPAAGRDDFRWLTVHQLTGLLRHSHYLNVEARTLVACLRSLR</sequence>
<dbReference type="InterPro" id="IPR005212">
    <property type="entry name" value="EvaA-like"/>
</dbReference>
<dbReference type="Pfam" id="PF03559">
    <property type="entry name" value="Hexose_dehydrat"/>
    <property type="match status" value="2"/>
</dbReference>
<dbReference type="OrthoDB" id="9814961at2"/>
<dbReference type="Proteomes" id="UP000256269">
    <property type="component" value="Unassembled WGS sequence"/>
</dbReference>
<feature type="binding site" description="from pocket A" evidence="1">
    <location>
        <begin position="408"/>
        <end position="411"/>
    </location>
    <ligand>
        <name>dTDP-4-dehydro-6-deoxy-alpha-D-glucose</name>
        <dbReference type="ChEBI" id="CHEBI:57649"/>
        <label>1</label>
    </ligand>
</feature>
<feature type="domain" description="dTDP-4-dehydro-6-deoxy-alpha-D-glucopyranose 2,3-dehydratase" evidence="2">
    <location>
        <begin position="31"/>
        <end position="234"/>
    </location>
</feature>
<accession>A0A3E0H0Y0</accession>
<name>A0A3E0H0Y0_9PSEU</name>
<comment type="caution">
    <text evidence="3">The sequence shown here is derived from an EMBL/GenBank/DDBJ whole genome shotgun (WGS) entry which is preliminary data.</text>
</comment>
<feature type="binding site" description="from pocket A" evidence="1">
    <location>
        <position position="226"/>
    </location>
    <ligand>
        <name>dTDP-4-dehydro-6-deoxy-alpha-D-glucose</name>
        <dbReference type="ChEBI" id="CHEBI:57649"/>
        <label>1</label>
    </ligand>
</feature>
<evidence type="ECO:0000256" key="1">
    <source>
        <dbReference type="PIRSR" id="PIRSR605212-50"/>
    </source>
</evidence>
<organism evidence="3 4">
    <name type="scientific">Kutzneria buriramensis</name>
    <dbReference type="NCBI Taxonomy" id="1045776"/>
    <lineage>
        <taxon>Bacteria</taxon>
        <taxon>Bacillati</taxon>
        <taxon>Actinomycetota</taxon>
        <taxon>Actinomycetes</taxon>
        <taxon>Pseudonocardiales</taxon>
        <taxon>Pseudonocardiaceae</taxon>
        <taxon>Kutzneria</taxon>
    </lineage>
</organism>
<reference evidence="3 4" key="1">
    <citation type="submission" date="2018-08" db="EMBL/GenBank/DDBJ databases">
        <title>Genomic Encyclopedia of Archaeal and Bacterial Type Strains, Phase II (KMG-II): from individual species to whole genera.</title>
        <authorList>
            <person name="Goeker M."/>
        </authorList>
    </citation>
    <scope>NUCLEOTIDE SEQUENCE [LARGE SCALE GENOMIC DNA]</scope>
    <source>
        <strain evidence="3 4">DSM 45791</strain>
    </source>
</reference>
<protein>
    <submittedName>
        <fullName evidence="3">Oxidase EvaA</fullName>
    </submittedName>
</protein>
<dbReference type="Gene3D" id="3.90.79.40">
    <property type="entry name" value="EvaA sugar 2,3-dehydratase subunit"/>
    <property type="match status" value="2"/>
</dbReference>
<dbReference type="AlphaFoldDB" id="A0A3E0H0Y0"/>
<dbReference type="InterPro" id="IPR038153">
    <property type="entry name" value="EvaA-like_sf"/>
</dbReference>
<evidence type="ECO:0000313" key="3">
    <source>
        <dbReference type="EMBL" id="REH35709.1"/>
    </source>
</evidence>
<feature type="binding site" description="from pocket A" evidence="1">
    <location>
        <begin position="143"/>
        <end position="147"/>
    </location>
    <ligand>
        <name>dTDP-4-dehydro-6-deoxy-alpha-D-glucose</name>
        <dbReference type="ChEBI" id="CHEBI:57649"/>
        <label>1</label>
    </ligand>
</feature>
<feature type="binding site" description="from pocket B" evidence="1">
    <location>
        <position position="294"/>
    </location>
    <ligand>
        <name>dTDP-4-dehydro-6-deoxy-alpha-D-glucose</name>
        <dbReference type="ChEBI" id="CHEBI:57649"/>
        <label>2</label>
    </ligand>
</feature>
<feature type="binding site" description="from pocket B" evidence="1">
    <location>
        <begin position="373"/>
        <end position="375"/>
    </location>
    <ligand>
        <name>dTDP-4-dehydro-6-deoxy-alpha-D-glucose</name>
        <dbReference type="ChEBI" id="CHEBI:57649"/>
        <label>2</label>
    </ligand>
</feature>
<keyword evidence="4" id="KW-1185">Reference proteome</keyword>
<feature type="domain" description="dTDP-4-dehydro-6-deoxy-alpha-D-glucopyranose 2,3-dehydratase" evidence="2">
    <location>
        <begin position="266"/>
        <end position="464"/>
    </location>
</feature>